<evidence type="ECO:0000313" key="1">
    <source>
        <dbReference type="EnsemblPlants" id="EMT03004"/>
    </source>
</evidence>
<sequence>MAEAEDHGFEFLSDPAARFPLPDLGGGDSKLHIEHTQILVCTAAEFSIGDVGYVALTVQVDLNSTCEGLSLWEKISEESSAKISSPGLDEEVYGLYDAIVVLVVRLSPSFE</sequence>
<proteinExistence type="predicted"/>
<name>N1QQH7_AEGTA</name>
<reference evidence="1" key="1">
    <citation type="submission" date="2015-06" db="UniProtKB">
        <authorList>
            <consortium name="EnsemblPlants"/>
        </authorList>
    </citation>
    <scope>IDENTIFICATION</scope>
</reference>
<dbReference type="EnsemblPlants" id="EMT03004">
    <property type="protein sequence ID" value="EMT03004"/>
    <property type="gene ID" value="F775_08569"/>
</dbReference>
<organism evidence="1">
    <name type="scientific">Aegilops tauschii</name>
    <name type="common">Tausch's goatgrass</name>
    <name type="synonym">Aegilops squarrosa</name>
    <dbReference type="NCBI Taxonomy" id="37682"/>
    <lineage>
        <taxon>Eukaryota</taxon>
        <taxon>Viridiplantae</taxon>
        <taxon>Streptophyta</taxon>
        <taxon>Embryophyta</taxon>
        <taxon>Tracheophyta</taxon>
        <taxon>Spermatophyta</taxon>
        <taxon>Magnoliopsida</taxon>
        <taxon>Liliopsida</taxon>
        <taxon>Poales</taxon>
        <taxon>Poaceae</taxon>
        <taxon>BOP clade</taxon>
        <taxon>Pooideae</taxon>
        <taxon>Triticodae</taxon>
        <taxon>Triticeae</taxon>
        <taxon>Triticinae</taxon>
        <taxon>Aegilops</taxon>
    </lineage>
</organism>
<protein>
    <submittedName>
        <fullName evidence="1">Uncharacterized protein</fullName>
    </submittedName>
</protein>
<dbReference type="AlphaFoldDB" id="N1QQH7"/>
<accession>N1QQH7</accession>